<evidence type="ECO:0000313" key="1">
    <source>
        <dbReference type="EMBL" id="RKT46147.1"/>
    </source>
</evidence>
<keyword evidence="2" id="KW-1185">Reference proteome</keyword>
<comment type="caution">
    <text evidence="1">The sequence shown here is derived from an EMBL/GenBank/DDBJ whole genome shotgun (WGS) entry which is preliminary data.</text>
</comment>
<dbReference type="Proteomes" id="UP000274556">
    <property type="component" value="Unassembled WGS sequence"/>
</dbReference>
<dbReference type="RefSeq" id="WP_120798310.1">
    <property type="nucleotide sequence ID" value="NZ_RBXL01000001.1"/>
</dbReference>
<protein>
    <submittedName>
        <fullName evidence="1">Uncharacterized protein</fullName>
    </submittedName>
</protein>
<name>A0A495VCP1_9GAMM</name>
<reference evidence="1 2" key="1">
    <citation type="submission" date="2018-10" db="EMBL/GenBank/DDBJ databases">
        <title>Genomic Encyclopedia of Archaeal and Bacterial Type Strains, Phase II (KMG-II): from individual species to whole genera.</title>
        <authorList>
            <person name="Goeker M."/>
        </authorList>
    </citation>
    <scope>NUCLEOTIDE SEQUENCE [LARGE SCALE GENOMIC DNA]</scope>
    <source>
        <strain evidence="1 2">DSM 235</strain>
    </source>
</reference>
<dbReference type="AlphaFoldDB" id="A0A495VCP1"/>
<dbReference type="EMBL" id="RBXL01000001">
    <property type="protein sequence ID" value="RKT46147.1"/>
    <property type="molecule type" value="Genomic_DNA"/>
</dbReference>
<sequence>MNDLHLQTQTQTATTQDQERARRLRGALTQASLRNENVLYARTRGISRNNGSFGFRPGYRNGATGEAVLSRFANGTPAPVHLLDGLPESWVLERDHEGHVTATRQGIVSGFILDGRFYTREEAIRATAH</sequence>
<evidence type="ECO:0000313" key="2">
    <source>
        <dbReference type="Proteomes" id="UP000274556"/>
    </source>
</evidence>
<accession>A0A495VCP1</accession>
<proteinExistence type="predicted"/>
<dbReference type="OrthoDB" id="5795260at2"/>
<organism evidence="1 2">
    <name type="scientific">Thiocapsa rosea</name>
    <dbReference type="NCBI Taxonomy" id="69360"/>
    <lineage>
        <taxon>Bacteria</taxon>
        <taxon>Pseudomonadati</taxon>
        <taxon>Pseudomonadota</taxon>
        <taxon>Gammaproteobacteria</taxon>
        <taxon>Chromatiales</taxon>
        <taxon>Chromatiaceae</taxon>
        <taxon>Thiocapsa</taxon>
    </lineage>
</organism>
<gene>
    <name evidence="1" type="ORF">BDD21_3646</name>
</gene>